<accession>A0ABV9YQ30</accession>
<comment type="similarity">
    <text evidence="1">Belongs to the 4-hydroxybenzoyl-CoA thioesterase family.</text>
</comment>
<evidence type="ECO:0000256" key="1">
    <source>
        <dbReference type="ARBA" id="ARBA00005953"/>
    </source>
</evidence>
<keyword evidence="5" id="KW-1185">Reference proteome</keyword>
<proteinExistence type="inferred from homology"/>
<evidence type="ECO:0000313" key="5">
    <source>
        <dbReference type="Proteomes" id="UP001595947"/>
    </source>
</evidence>
<protein>
    <submittedName>
        <fullName evidence="4">Acyl-CoA thioesterase</fullName>
        <ecNumber evidence="4">3.1.2.-</ecNumber>
    </submittedName>
</protein>
<name>A0ABV9YQ30_9PSEU</name>
<comment type="caution">
    <text evidence="4">The sequence shown here is derived from an EMBL/GenBank/DDBJ whole genome shotgun (WGS) entry which is preliminary data.</text>
</comment>
<dbReference type="EC" id="3.1.2.-" evidence="4"/>
<dbReference type="EMBL" id="JBHSIV010000014">
    <property type="protein sequence ID" value="MFC5063483.1"/>
    <property type="molecule type" value="Genomic_DNA"/>
</dbReference>
<dbReference type="InterPro" id="IPR029069">
    <property type="entry name" value="HotDog_dom_sf"/>
</dbReference>
<feature type="domain" description="Thioesterase" evidence="3">
    <location>
        <begin position="17"/>
        <end position="95"/>
    </location>
</feature>
<keyword evidence="2 4" id="KW-0378">Hydrolase</keyword>
<dbReference type="CDD" id="cd00586">
    <property type="entry name" value="4HBT"/>
    <property type="match status" value="1"/>
</dbReference>
<dbReference type="SUPFAM" id="SSF54637">
    <property type="entry name" value="Thioesterase/thiol ester dehydrase-isomerase"/>
    <property type="match status" value="1"/>
</dbReference>
<evidence type="ECO:0000256" key="2">
    <source>
        <dbReference type="ARBA" id="ARBA00022801"/>
    </source>
</evidence>
<dbReference type="RefSeq" id="WP_378036831.1">
    <property type="nucleotide sequence ID" value="NZ_JBHSIV010000014.1"/>
</dbReference>
<dbReference type="PANTHER" id="PTHR31793">
    <property type="entry name" value="4-HYDROXYBENZOYL-COA THIOESTERASE FAMILY MEMBER"/>
    <property type="match status" value="1"/>
</dbReference>
<sequence>MSFSFPVVPRYSEIDQQGVVFFGHYLTWCDEAFTAYQASLGYPYPDMIADGVDIQIVHASLDYASSVHWGDLVVIGVENEKVGTTSLTSRLVVRRRASDDQPWGDAVTVQLVHVCVDSTSFTKVAVPERLAKGLAVARA</sequence>
<organism evidence="4 5">
    <name type="scientific">Actinomycetospora atypica</name>
    <dbReference type="NCBI Taxonomy" id="1290095"/>
    <lineage>
        <taxon>Bacteria</taxon>
        <taxon>Bacillati</taxon>
        <taxon>Actinomycetota</taxon>
        <taxon>Actinomycetes</taxon>
        <taxon>Pseudonocardiales</taxon>
        <taxon>Pseudonocardiaceae</taxon>
        <taxon>Actinomycetospora</taxon>
    </lineage>
</organism>
<dbReference type="InterPro" id="IPR050563">
    <property type="entry name" value="4-hydroxybenzoyl-CoA_TE"/>
</dbReference>
<dbReference type="Pfam" id="PF03061">
    <property type="entry name" value="4HBT"/>
    <property type="match status" value="1"/>
</dbReference>
<gene>
    <name evidence="4" type="ORF">ACFPBZ_14780</name>
</gene>
<dbReference type="GO" id="GO:0016787">
    <property type="term" value="F:hydrolase activity"/>
    <property type="evidence" value="ECO:0007669"/>
    <property type="project" value="UniProtKB-KW"/>
</dbReference>
<dbReference type="Proteomes" id="UP001595947">
    <property type="component" value="Unassembled WGS sequence"/>
</dbReference>
<dbReference type="Gene3D" id="3.10.129.10">
    <property type="entry name" value="Hotdog Thioesterase"/>
    <property type="match status" value="1"/>
</dbReference>
<dbReference type="InterPro" id="IPR006683">
    <property type="entry name" value="Thioestr_dom"/>
</dbReference>
<dbReference type="PANTHER" id="PTHR31793:SF27">
    <property type="entry name" value="NOVEL THIOESTERASE SUPERFAMILY DOMAIN AND SAPOSIN A-TYPE DOMAIN CONTAINING PROTEIN (0610012H03RIK)"/>
    <property type="match status" value="1"/>
</dbReference>
<evidence type="ECO:0000313" key="4">
    <source>
        <dbReference type="EMBL" id="MFC5063483.1"/>
    </source>
</evidence>
<reference evidence="5" key="1">
    <citation type="journal article" date="2019" name="Int. J. Syst. Evol. Microbiol.">
        <title>The Global Catalogue of Microorganisms (GCM) 10K type strain sequencing project: providing services to taxonomists for standard genome sequencing and annotation.</title>
        <authorList>
            <consortium name="The Broad Institute Genomics Platform"/>
            <consortium name="The Broad Institute Genome Sequencing Center for Infectious Disease"/>
            <person name="Wu L."/>
            <person name="Ma J."/>
        </authorList>
    </citation>
    <scope>NUCLEOTIDE SEQUENCE [LARGE SCALE GENOMIC DNA]</scope>
    <source>
        <strain evidence="5">CGMCC 4.7093</strain>
    </source>
</reference>
<evidence type="ECO:0000259" key="3">
    <source>
        <dbReference type="Pfam" id="PF03061"/>
    </source>
</evidence>